<protein>
    <recommendedName>
        <fullName evidence="4">DUF1501 domain-containing protein</fullName>
    </recommendedName>
</protein>
<dbReference type="EMBL" id="CP002209">
    <property type="protein sequence ID" value="ADN74268.1"/>
    <property type="molecule type" value="Genomic_DNA"/>
</dbReference>
<dbReference type="PANTHER" id="PTHR43737">
    <property type="entry name" value="BLL7424 PROTEIN"/>
    <property type="match status" value="1"/>
</dbReference>
<dbReference type="PANTHER" id="PTHR43737:SF1">
    <property type="entry name" value="DUF1501 DOMAIN-CONTAINING PROTEIN"/>
    <property type="match status" value="1"/>
</dbReference>
<dbReference type="STRING" id="550540.Fbal_0054"/>
<dbReference type="AlphaFoldDB" id="E1SVB4"/>
<dbReference type="OrthoDB" id="9779968at2"/>
<evidence type="ECO:0000313" key="3">
    <source>
        <dbReference type="Proteomes" id="UP000006683"/>
    </source>
</evidence>
<dbReference type="PROSITE" id="PS51318">
    <property type="entry name" value="TAT"/>
    <property type="match status" value="1"/>
</dbReference>
<evidence type="ECO:0000256" key="1">
    <source>
        <dbReference type="SAM" id="SignalP"/>
    </source>
</evidence>
<dbReference type="Pfam" id="PF07394">
    <property type="entry name" value="DUF1501"/>
    <property type="match status" value="1"/>
</dbReference>
<dbReference type="InterPro" id="IPR006311">
    <property type="entry name" value="TAT_signal"/>
</dbReference>
<keyword evidence="3" id="KW-1185">Reference proteome</keyword>
<dbReference type="InterPro" id="IPR017850">
    <property type="entry name" value="Alkaline_phosphatase_core_sf"/>
</dbReference>
<dbReference type="InterPro" id="IPR010869">
    <property type="entry name" value="DUF1501"/>
</dbReference>
<proteinExistence type="predicted"/>
<name>E1SVB4_FERBD</name>
<organism evidence="2 3">
    <name type="scientific">Ferrimonas balearica (strain DSM 9799 / CCM 4581 / KCTC 23876 / PAT)</name>
    <dbReference type="NCBI Taxonomy" id="550540"/>
    <lineage>
        <taxon>Bacteria</taxon>
        <taxon>Pseudomonadati</taxon>
        <taxon>Pseudomonadota</taxon>
        <taxon>Gammaproteobacteria</taxon>
        <taxon>Alteromonadales</taxon>
        <taxon>Ferrimonadaceae</taxon>
        <taxon>Ferrimonas</taxon>
    </lineage>
</organism>
<dbReference type="eggNOG" id="COG4102">
    <property type="taxonomic scope" value="Bacteria"/>
</dbReference>
<dbReference type="KEGG" id="fbl:Fbal_0054"/>
<reference evidence="2 3" key="1">
    <citation type="journal article" date="2010" name="Stand. Genomic Sci.">
        <title>Complete genome sequence of Ferrimonas balearica type strain (PAT).</title>
        <authorList>
            <person name="Nolan M."/>
            <person name="Sikorski J."/>
            <person name="Davenport K."/>
            <person name="Lucas S."/>
            <person name="Glavina Del Rio T."/>
            <person name="Tice H."/>
            <person name="Cheng J."/>
            <person name="Goodwin L."/>
            <person name="Pitluck S."/>
            <person name="Liolios K."/>
            <person name="Ivanova N."/>
            <person name="Mavromatis K."/>
            <person name="Ovchinnikova G."/>
            <person name="Pati A."/>
            <person name="Chen A."/>
            <person name="Palaniappan K."/>
            <person name="Land M."/>
            <person name="Hauser L."/>
            <person name="Chang Y."/>
            <person name="Jeffries C."/>
            <person name="Tapia R."/>
            <person name="Brettin T."/>
            <person name="Detter J."/>
            <person name="Han C."/>
            <person name="Yasawong M."/>
            <person name="Rohde M."/>
            <person name="Tindall B."/>
            <person name="Goker M."/>
            <person name="Woyke T."/>
            <person name="Bristow J."/>
            <person name="Eisen J."/>
            <person name="Markowitz V."/>
            <person name="Hugenholtz P."/>
            <person name="Kyrpides N."/>
            <person name="Klenk H."/>
            <person name="Lapidus A."/>
        </authorList>
    </citation>
    <scope>NUCLEOTIDE SEQUENCE [LARGE SCALE GENOMIC DNA]</scope>
    <source>
        <strain evidence="3">DSM 9799 / CCM 4581 / KCTC 23876 / PAT</strain>
    </source>
</reference>
<dbReference type="Gene3D" id="3.40.720.10">
    <property type="entry name" value="Alkaline Phosphatase, subunit A"/>
    <property type="match status" value="1"/>
</dbReference>
<keyword evidence="1" id="KW-0732">Signal</keyword>
<accession>E1SVB4</accession>
<gene>
    <name evidence="2" type="ordered locus">Fbal_0054</name>
</gene>
<feature type="chain" id="PRO_5003151185" description="DUF1501 domain-containing protein" evidence="1">
    <location>
        <begin position="27"/>
        <end position="434"/>
    </location>
</feature>
<evidence type="ECO:0008006" key="4">
    <source>
        <dbReference type="Google" id="ProtNLM"/>
    </source>
</evidence>
<sequence>MPISRRTFLKGIGASALMSQVGWATASTAVSDYRALVCIYFNGGNDGFNTLVPTDDTHYQEYANIRKHLAIPQANLLTTSLSGRDRAGNTVELGLHPSMEGLKALCDRGYVTGLLNCGVLKRPMTVADHGAEPDMLFSHNSQTYEWLRGDAINKSLSSGWGSRLMAQLSQQSDIPPMYSFAGQSRLFRGPDKANSLSASGAQTITMRTFLKNRYIQTLDNERPDPFREHFRGIMRDSIYASQTVNGVISGAANATLAADSDNPLSLQLDATLKFINSRESLTQNRQIFFLNLGGFDTHANQVSSHEALLSQFSRAVKNFYDLLDEQGLSSKVTTVTLSDFGRRIIPNATGTDHGWGNNQFVISGAPMAGTTVGTWPSLVPGGEDDFSAGRLLPTTSVDQIGATLARWMGVAEPDLQAVFPNIANFTPKALPLFS</sequence>
<feature type="signal peptide" evidence="1">
    <location>
        <begin position="1"/>
        <end position="26"/>
    </location>
</feature>
<dbReference type="Proteomes" id="UP000006683">
    <property type="component" value="Chromosome"/>
</dbReference>
<evidence type="ECO:0000313" key="2">
    <source>
        <dbReference type="EMBL" id="ADN74268.1"/>
    </source>
</evidence>
<dbReference type="HOGENOM" id="CLU_032896_1_0_6"/>
<dbReference type="SUPFAM" id="SSF53649">
    <property type="entry name" value="Alkaline phosphatase-like"/>
    <property type="match status" value="1"/>
</dbReference>